<proteinExistence type="predicted"/>
<dbReference type="Pfam" id="PF05175">
    <property type="entry name" value="MTS"/>
    <property type="match status" value="1"/>
</dbReference>
<dbReference type="InterPro" id="IPR029063">
    <property type="entry name" value="SAM-dependent_MTases_sf"/>
</dbReference>
<keyword evidence="2" id="KW-0808">Transferase</keyword>
<reference evidence="2 3" key="1">
    <citation type="submission" date="2019-07" db="EMBL/GenBank/DDBJ databases">
        <title>complete genome sequencing of Ornithinimicrobium sp. H23M54.</title>
        <authorList>
            <person name="Bae J.-W."/>
            <person name="Lee S.-Y."/>
        </authorList>
    </citation>
    <scope>NUCLEOTIDE SEQUENCE [LARGE SCALE GENOMIC DNA]</scope>
    <source>
        <strain evidence="2 3">H23M54</strain>
    </source>
</reference>
<dbReference type="InterPro" id="IPR007848">
    <property type="entry name" value="Small_mtfrase_dom"/>
</dbReference>
<dbReference type="GO" id="GO:0008170">
    <property type="term" value="F:N-methyltransferase activity"/>
    <property type="evidence" value="ECO:0007669"/>
    <property type="project" value="UniProtKB-ARBA"/>
</dbReference>
<dbReference type="SUPFAM" id="SSF53335">
    <property type="entry name" value="S-adenosyl-L-methionine-dependent methyltransferases"/>
    <property type="match status" value="1"/>
</dbReference>
<evidence type="ECO:0000313" key="2">
    <source>
        <dbReference type="EMBL" id="QDO87465.1"/>
    </source>
</evidence>
<dbReference type="PANTHER" id="PTHR18895">
    <property type="entry name" value="HEMK METHYLTRANSFERASE"/>
    <property type="match status" value="1"/>
</dbReference>
<sequence>MVTPTIDFSGLRITYDERVLEPRPWTADQSQWAAALMRTAPPGRVLELCCGAGHIGLLATAATPAQERRQLVAVDLNPAAAALTRTNAAAAGLSNWLEVRTGDMSAALEKGEVFSVIIADPPWVPTAQTSRFPDDPLLAIDGGGDGLTVARCCAQVAQRHLHREGTAVLQLGDRGQVEALDAAAYGLRVTEVRDGERGVLAGLRRLL</sequence>
<dbReference type="GO" id="GO:0003676">
    <property type="term" value="F:nucleic acid binding"/>
    <property type="evidence" value="ECO:0007669"/>
    <property type="project" value="InterPro"/>
</dbReference>
<dbReference type="KEGG" id="orz:FNH13_03215"/>
<protein>
    <submittedName>
        <fullName evidence="2">Class I SAM-dependent methyltransferase</fullName>
    </submittedName>
</protein>
<dbReference type="EMBL" id="CP041616">
    <property type="protein sequence ID" value="QDO87465.1"/>
    <property type="molecule type" value="Genomic_DNA"/>
</dbReference>
<dbReference type="PANTHER" id="PTHR18895:SF74">
    <property type="entry name" value="MTRF1L RELEASE FACTOR GLUTAMINE METHYLTRANSFERASE"/>
    <property type="match status" value="1"/>
</dbReference>
<keyword evidence="2" id="KW-0489">Methyltransferase</keyword>
<dbReference type="PROSITE" id="PS00092">
    <property type="entry name" value="N6_MTASE"/>
    <property type="match status" value="1"/>
</dbReference>
<keyword evidence="3" id="KW-1185">Reference proteome</keyword>
<dbReference type="GO" id="GO:0032259">
    <property type="term" value="P:methylation"/>
    <property type="evidence" value="ECO:0007669"/>
    <property type="project" value="UniProtKB-KW"/>
</dbReference>
<dbReference type="OrthoDB" id="4966694at2"/>
<accession>A0A516G7J1</accession>
<feature type="domain" description="Methyltransferase small" evidence="1">
    <location>
        <begin position="37"/>
        <end position="129"/>
    </location>
</feature>
<evidence type="ECO:0000313" key="3">
    <source>
        <dbReference type="Proteomes" id="UP000315395"/>
    </source>
</evidence>
<dbReference type="GO" id="GO:0008757">
    <property type="term" value="F:S-adenosylmethionine-dependent methyltransferase activity"/>
    <property type="evidence" value="ECO:0007669"/>
    <property type="project" value="UniProtKB-ARBA"/>
</dbReference>
<name>A0A516G7J1_9MICO</name>
<gene>
    <name evidence="2" type="ORF">FNH13_03215</name>
</gene>
<dbReference type="InterPro" id="IPR050320">
    <property type="entry name" value="N5-glutamine_MTase"/>
</dbReference>
<dbReference type="CDD" id="cd02440">
    <property type="entry name" value="AdoMet_MTases"/>
    <property type="match status" value="1"/>
</dbReference>
<evidence type="ECO:0000259" key="1">
    <source>
        <dbReference type="Pfam" id="PF05175"/>
    </source>
</evidence>
<dbReference type="Proteomes" id="UP000315395">
    <property type="component" value="Chromosome"/>
</dbReference>
<dbReference type="AlphaFoldDB" id="A0A516G7J1"/>
<dbReference type="InterPro" id="IPR002052">
    <property type="entry name" value="DNA_methylase_N6_adenine_CS"/>
</dbReference>
<organism evidence="2 3">
    <name type="scientific">Ornithinimicrobium ciconiae</name>
    <dbReference type="NCBI Taxonomy" id="2594265"/>
    <lineage>
        <taxon>Bacteria</taxon>
        <taxon>Bacillati</taxon>
        <taxon>Actinomycetota</taxon>
        <taxon>Actinomycetes</taxon>
        <taxon>Micrococcales</taxon>
        <taxon>Ornithinimicrobiaceae</taxon>
        <taxon>Ornithinimicrobium</taxon>
    </lineage>
</organism>
<dbReference type="Gene3D" id="3.40.50.150">
    <property type="entry name" value="Vaccinia Virus protein VP39"/>
    <property type="match status" value="1"/>
</dbReference>